<feature type="domain" description="USP" evidence="11">
    <location>
        <begin position="253"/>
        <end position="575"/>
    </location>
</feature>
<keyword evidence="9" id="KW-0539">Nucleus</keyword>
<dbReference type="GO" id="GO:0005634">
    <property type="term" value="C:nucleus"/>
    <property type="evidence" value="ECO:0007669"/>
    <property type="project" value="UniProtKB-SubCell"/>
</dbReference>
<evidence type="ECO:0000256" key="3">
    <source>
        <dbReference type="ARBA" id="ARBA00009085"/>
    </source>
</evidence>
<evidence type="ECO:0000256" key="8">
    <source>
        <dbReference type="ARBA" id="ARBA00022807"/>
    </source>
</evidence>
<proteinExistence type="inferred from homology"/>
<dbReference type="PROSITE" id="PS00972">
    <property type="entry name" value="USP_1"/>
    <property type="match status" value="1"/>
</dbReference>
<dbReference type="Gene3D" id="3.90.70.10">
    <property type="entry name" value="Cysteine proteinases"/>
    <property type="match status" value="1"/>
</dbReference>
<gene>
    <name evidence="12" type="ORF">CTHT_0061210</name>
</gene>
<dbReference type="STRING" id="759272.G0SF90"/>
<dbReference type="MEROPS" id="C19.099"/>
<dbReference type="eggNOG" id="KOG1863">
    <property type="taxonomic scope" value="Eukaryota"/>
</dbReference>
<dbReference type="GO" id="GO:0004175">
    <property type="term" value="F:endopeptidase activity"/>
    <property type="evidence" value="ECO:0007669"/>
    <property type="project" value="UniProtKB-ARBA"/>
</dbReference>
<comment type="catalytic activity">
    <reaction evidence="1">
        <text>Thiol-dependent hydrolysis of ester, thioester, amide, peptide and isopeptide bonds formed by the C-terminal Gly of ubiquitin (a 76-residue protein attached to proteins as an intracellular targeting signal).</text>
        <dbReference type="EC" id="3.4.19.12"/>
    </reaction>
</comment>
<dbReference type="PROSITE" id="PS00973">
    <property type="entry name" value="USP_2"/>
    <property type="match status" value="1"/>
</dbReference>
<reference evidence="12 13" key="1">
    <citation type="journal article" date="2011" name="Cell">
        <title>Insight into structure and assembly of the nuclear pore complex by utilizing the genome of a eukaryotic thermophile.</title>
        <authorList>
            <person name="Amlacher S."/>
            <person name="Sarges P."/>
            <person name="Flemming D."/>
            <person name="van Noort V."/>
            <person name="Kunze R."/>
            <person name="Devos D.P."/>
            <person name="Arumugam M."/>
            <person name="Bork P."/>
            <person name="Hurt E."/>
        </authorList>
    </citation>
    <scope>NUCLEOTIDE SEQUENCE [LARGE SCALE GENOMIC DNA]</scope>
    <source>
        <strain evidence="13">DSM 1495 / CBS 144.50 / IMI 039719</strain>
    </source>
</reference>
<dbReference type="PROSITE" id="PS50235">
    <property type="entry name" value="USP_3"/>
    <property type="match status" value="1"/>
</dbReference>
<keyword evidence="13" id="KW-1185">Reference proteome</keyword>
<dbReference type="OMA" id="HTAHHRF"/>
<protein>
    <recommendedName>
        <fullName evidence="4">ubiquitinyl hydrolase 1</fullName>
        <ecNumber evidence="4">3.4.19.12</ecNumber>
    </recommendedName>
</protein>
<feature type="domain" description="MATH" evidence="10">
    <location>
        <begin position="96"/>
        <end position="227"/>
    </location>
</feature>
<dbReference type="OrthoDB" id="289038at2759"/>
<dbReference type="Gene3D" id="2.60.210.10">
    <property type="entry name" value="Apoptosis, Tumor Necrosis Factor Receptor Associated Protein 2, Chain A"/>
    <property type="match status" value="1"/>
</dbReference>
<dbReference type="GO" id="GO:0005829">
    <property type="term" value="C:cytosol"/>
    <property type="evidence" value="ECO:0007669"/>
    <property type="project" value="TreeGrafter"/>
</dbReference>
<dbReference type="InterPro" id="IPR018200">
    <property type="entry name" value="USP_CS"/>
</dbReference>
<evidence type="ECO:0000259" key="11">
    <source>
        <dbReference type="PROSITE" id="PS50235"/>
    </source>
</evidence>
<organism evidence="13">
    <name type="scientific">Chaetomium thermophilum (strain DSM 1495 / CBS 144.50 / IMI 039719)</name>
    <name type="common">Thermochaetoides thermophila</name>
    <dbReference type="NCBI Taxonomy" id="759272"/>
    <lineage>
        <taxon>Eukaryota</taxon>
        <taxon>Fungi</taxon>
        <taxon>Dikarya</taxon>
        <taxon>Ascomycota</taxon>
        <taxon>Pezizomycotina</taxon>
        <taxon>Sordariomycetes</taxon>
        <taxon>Sordariomycetidae</taxon>
        <taxon>Sordariales</taxon>
        <taxon>Chaetomiaceae</taxon>
        <taxon>Thermochaetoides</taxon>
    </lineage>
</organism>
<dbReference type="KEGG" id="cthr:CTHT_0061210"/>
<dbReference type="InterPro" id="IPR050164">
    <property type="entry name" value="Peptidase_C19"/>
</dbReference>
<dbReference type="Proteomes" id="UP000008066">
    <property type="component" value="Unassembled WGS sequence"/>
</dbReference>
<dbReference type="EMBL" id="GL988046">
    <property type="protein sequence ID" value="EGS18106.1"/>
    <property type="molecule type" value="Genomic_DNA"/>
</dbReference>
<evidence type="ECO:0000313" key="13">
    <source>
        <dbReference type="Proteomes" id="UP000008066"/>
    </source>
</evidence>
<dbReference type="GeneID" id="18260159"/>
<dbReference type="GO" id="GO:0140492">
    <property type="term" value="F:metal-dependent deubiquitinase activity"/>
    <property type="evidence" value="ECO:0007669"/>
    <property type="project" value="UniProtKB-ARBA"/>
</dbReference>
<dbReference type="SUPFAM" id="SSF54001">
    <property type="entry name" value="Cysteine proteinases"/>
    <property type="match status" value="1"/>
</dbReference>
<dbReference type="Pfam" id="PF12436">
    <property type="entry name" value="USP7_ICP0_bdg"/>
    <property type="match status" value="1"/>
</dbReference>
<dbReference type="Gene3D" id="3.10.20.90">
    <property type="entry name" value="Phosphatidylinositol 3-kinase Catalytic Subunit, Chain A, domain 1"/>
    <property type="match status" value="2"/>
</dbReference>
<dbReference type="PROSITE" id="PS50144">
    <property type="entry name" value="MATH"/>
    <property type="match status" value="1"/>
</dbReference>
<dbReference type="Pfam" id="PF14533">
    <property type="entry name" value="USP7_C2"/>
    <property type="match status" value="1"/>
</dbReference>
<evidence type="ECO:0000256" key="2">
    <source>
        <dbReference type="ARBA" id="ARBA00004123"/>
    </source>
</evidence>
<comment type="similarity">
    <text evidence="3">Belongs to the peptidase C19 family.</text>
</comment>
<dbReference type="Pfam" id="PF22486">
    <property type="entry name" value="MATH_2"/>
    <property type="match status" value="1"/>
</dbReference>
<dbReference type="CDD" id="cd02659">
    <property type="entry name" value="peptidase_C19C"/>
    <property type="match status" value="1"/>
</dbReference>
<dbReference type="FunFam" id="3.90.70.10:FF:000005">
    <property type="entry name" value="Ubiquitin carboxyl-terminal hydrolase 7"/>
    <property type="match status" value="1"/>
</dbReference>
<evidence type="ECO:0000256" key="5">
    <source>
        <dbReference type="ARBA" id="ARBA00022670"/>
    </source>
</evidence>
<comment type="subcellular location">
    <subcellularLocation>
        <location evidence="2">Nucleus</location>
    </subcellularLocation>
</comment>
<dbReference type="GO" id="GO:0004843">
    <property type="term" value="F:cysteine-type deubiquitinase activity"/>
    <property type="evidence" value="ECO:0007669"/>
    <property type="project" value="UniProtKB-EC"/>
</dbReference>
<name>G0SF90_CHATD</name>
<dbReference type="PANTHER" id="PTHR24006">
    <property type="entry name" value="UBIQUITIN CARBOXYL-TERMINAL HYDROLASE"/>
    <property type="match status" value="1"/>
</dbReference>
<keyword evidence="8" id="KW-0788">Thiol protease</keyword>
<dbReference type="InterPro" id="IPR008974">
    <property type="entry name" value="TRAF-like"/>
</dbReference>
<dbReference type="SMART" id="SM00061">
    <property type="entry name" value="MATH"/>
    <property type="match status" value="1"/>
</dbReference>
<dbReference type="InterPro" id="IPR029346">
    <property type="entry name" value="USP_C"/>
</dbReference>
<dbReference type="InterPro" id="IPR024729">
    <property type="entry name" value="USP7_ICP0-binding_dom"/>
</dbReference>
<evidence type="ECO:0000256" key="4">
    <source>
        <dbReference type="ARBA" id="ARBA00012759"/>
    </source>
</evidence>
<keyword evidence="6" id="KW-0833">Ubl conjugation pathway</keyword>
<dbReference type="GO" id="GO:0031647">
    <property type="term" value="P:regulation of protein stability"/>
    <property type="evidence" value="ECO:0007669"/>
    <property type="project" value="TreeGrafter"/>
</dbReference>
<evidence type="ECO:0000256" key="6">
    <source>
        <dbReference type="ARBA" id="ARBA00022786"/>
    </source>
</evidence>
<dbReference type="RefSeq" id="XP_006696437.1">
    <property type="nucleotide sequence ID" value="XM_006696374.1"/>
</dbReference>
<dbReference type="InterPro" id="IPR038765">
    <property type="entry name" value="Papain-like_cys_pep_sf"/>
</dbReference>
<keyword evidence="5" id="KW-0645">Protease</keyword>
<dbReference type="SUPFAM" id="SSF49599">
    <property type="entry name" value="TRAF domain-like"/>
    <property type="match status" value="1"/>
</dbReference>
<dbReference type="HOGENOM" id="CLU_003532_2_1_1"/>
<dbReference type="InterPro" id="IPR028889">
    <property type="entry name" value="USP"/>
</dbReference>
<dbReference type="Pfam" id="PF00443">
    <property type="entry name" value="UCH"/>
    <property type="match status" value="1"/>
</dbReference>
<evidence type="ECO:0000256" key="1">
    <source>
        <dbReference type="ARBA" id="ARBA00000707"/>
    </source>
</evidence>
<dbReference type="EC" id="3.4.19.12" evidence="4"/>
<evidence type="ECO:0000259" key="10">
    <source>
        <dbReference type="PROSITE" id="PS50144"/>
    </source>
</evidence>
<dbReference type="PANTHER" id="PTHR24006:SF644">
    <property type="entry name" value="UBIQUITIN CARBOXYL-TERMINAL HYDROLASE 7"/>
    <property type="match status" value="1"/>
</dbReference>
<evidence type="ECO:0000256" key="7">
    <source>
        <dbReference type="ARBA" id="ARBA00022801"/>
    </source>
</evidence>
<dbReference type="InterPro" id="IPR001394">
    <property type="entry name" value="Peptidase_C19_UCH"/>
</dbReference>
<evidence type="ECO:0000313" key="12">
    <source>
        <dbReference type="EMBL" id="EGS18106.1"/>
    </source>
</evidence>
<dbReference type="GO" id="GO:0016579">
    <property type="term" value="P:protein deubiquitination"/>
    <property type="evidence" value="ECO:0007669"/>
    <property type="project" value="InterPro"/>
</dbReference>
<dbReference type="InterPro" id="IPR002083">
    <property type="entry name" value="MATH/TRAF_dom"/>
</dbReference>
<evidence type="ECO:0000256" key="9">
    <source>
        <dbReference type="ARBA" id="ARBA00023242"/>
    </source>
</evidence>
<accession>G0SF90</accession>
<keyword evidence="7 12" id="KW-0378">Hydrolase</keyword>
<dbReference type="FunFam" id="2.60.210.10:FF:000011">
    <property type="entry name" value="Ubiquitin carboxyl-terminal hydrolase 7"/>
    <property type="match status" value="1"/>
</dbReference>
<sequence length="1195" mass="138004">MTDYTSISVSAPLVAAFANLDLQDGAPNSEATSPAPMAVDAPEEHVIEPNQTESEQVAIISPDSMETDTPLLASDYEAMKAHVLPPLAEEPRILEDQVHTWEVQNWRSMNKKEHGPIFHAGGNPWRILLFPSGNNVADHCSIYLEHGFEANQIPEDWSCCVQFSLVLWNRNNPSLFCHHSAHHRFTKVESDWGFTRFLELRKMFNVPWDNGDRPLVENDCVNISAYVRVVEDETGVLWHNLINYDSKKETGYVGLKNQGATCYLNSLLQSLYFTNAFRKAIYSIPTEHDADIRKNSAYTLQRLFYQLQHSNTAVATNELTKSFGWETQEIFVQHDVQELMRKLMERMEEKMKGTPHEKSLPDLFSGKTKTYISCINVPYESSRIEEFWDIQLNVSGNKDLLESFQDWIQVERLDGDNQYFAGDEYKLQDANKGMIFMSFPDVLHLHLKRFLYDVQRDGMLKINDRHEFPEEFDASPYLDKDADRSEPWIYQLHGVLVHSGDSYTGHYYAFLKPEKDGWWYKFDDDKVTRATKREVFEENFGGPYKLPNGQLRPYGPRKTPLMRPNNAYMLVYFRKSRLDKILCPVTKDDAPAHLQRKFEEEYAAQEARRREREEQHLYLGVKAITEETFRKHGGTDLTNFEATQDQDPAAPKYYRVLRTSTVQELVERIAADIGQDPKRVRLWILVNRQNKTIRPDQPIMDLSPTVEETYRKAAAHRDQALRVWVEVAEEVNPDGSPVWPAYAPSPNGTAIKNDLILLFLKWFDADAQCLRGIGHIYMSKEKKVEELVPVIMKKMGWGEKLPSDEKIQMWEEIKPSMIEGLKARNTLKQAELQDGDIICFQRVHEKKSKLGLGGDKQNSEEASKPFDRYEDAREYYSYLLHKRVVRFFPHPQKCDEKTYPRFELALDGRISYDRLSEKVGEKLGVEPTHIRFYTVNAASGNPRTAVKRNNNPNQNQTLQSILIPPQYGGLSMTQRNDALFFEVLEMSLAELDFRKSIRVTLLSDGIAKEEQYDVLVHKAGNVGDLIECLIKKAKLPSEEEAGPMRVYETSHHRWTRELPRDYAVISINDYSTLVAERIPQEELEAKDNGLFIPVFSFQGEPNRAHGIPFRFLVKEGEKFADTKKRLEKRTGFKGKSFEKIKFAVVHRQHSLKPQYLNDDDILWDLLTTEADCLGMDYPDRSRSLRNGGGDLFLRG</sequence>
<dbReference type="AlphaFoldDB" id="G0SF90"/>
<dbReference type="GO" id="GO:0006508">
    <property type="term" value="P:proteolysis"/>
    <property type="evidence" value="ECO:0007669"/>
    <property type="project" value="UniProtKB-KW"/>
</dbReference>